<dbReference type="Proteomes" id="UP000243579">
    <property type="component" value="Unassembled WGS sequence"/>
</dbReference>
<dbReference type="OrthoDB" id="299997at2759"/>
<dbReference type="SUPFAM" id="SSF53300">
    <property type="entry name" value="vWA-like"/>
    <property type="match status" value="1"/>
</dbReference>
<dbReference type="InterPro" id="IPR036465">
    <property type="entry name" value="vWFA_dom_sf"/>
</dbReference>
<dbReference type="Pfam" id="PF00092">
    <property type="entry name" value="VWA"/>
    <property type="match status" value="1"/>
</dbReference>
<dbReference type="Gene3D" id="3.40.50.410">
    <property type="entry name" value="von Willebrand factor, type A domain"/>
    <property type="match status" value="1"/>
</dbReference>
<dbReference type="PANTHER" id="PTHR10579:SF43">
    <property type="entry name" value="ZINC FINGER (C3HC4-TYPE RING FINGER) FAMILY PROTEIN"/>
    <property type="match status" value="1"/>
</dbReference>
<organism evidence="2 3">
    <name type="scientific">Achlya hypogyna</name>
    <name type="common">Oomycete</name>
    <name type="synonym">Protoachlya hypogyna</name>
    <dbReference type="NCBI Taxonomy" id="1202772"/>
    <lineage>
        <taxon>Eukaryota</taxon>
        <taxon>Sar</taxon>
        <taxon>Stramenopiles</taxon>
        <taxon>Oomycota</taxon>
        <taxon>Saprolegniomycetes</taxon>
        <taxon>Saprolegniales</taxon>
        <taxon>Achlyaceae</taxon>
        <taxon>Achlya</taxon>
    </lineage>
</organism>
<evidence type="ECO:0000259" key="1">
    <source>
        <dbReference type="PROSITE" id="PS50234"/>
    </source>
</evidence>
<dbReference type="InterPro" id="IPR051266">
    <property type="entry name" value="CLCR"/>
</dbReference>
<proteinExistence type="predicted"/>
<dbReference type="EMBL" id="JNBR01000214">
    <property type="protein sequence ID" value="OQR95760.1"/>
    <property type="molecule type" value="Genomic_DNA"/>
</dbReference>
<reference evidence="2 3" key="1">
    <citation type="journal article" date="2014" name="Genome Biol. Evol.">
        <title>The secreted proteins of Achlya hypogyna and Thraustotheca clavata identify the ancestral oomycete secretome and reveal gene acquisitions by horizontal gene transfer.</title>
        <authorList>
            <person name="Misner I."/>
            <person name="Blouin N."/>
            <person name="Leonard G."/>
            <person name="Richards T.A."/>
            <person name="Lane C.E."/>
        </authorList>
    </citation>
    <scope>NUCLEOTIDE SEQUENCE [LARGE SCALE GENOMIC DNA]</scope>
    <source>
        <strain evidence="2 3">ATCC 48635</strain>
    </source>
</reference>
<name>A0A1V9ZD37_ACHHY</name>
<dbReference type="AlphaFoldDB" id="A0A1V9ZD37"/>
<accession>A0A1V9ZD37</accession>
<dbReference type="InterPro" id="IPR002035">
    <property type="entry name" value="VWF_A"/>
</dbReference>
<gene>
    <name evidence="2" type="ORF">ACHHYP_00047</name>
</gene>
<dbReference type="PROSITE" id="PS50234">
    <property type="entry name" value="VWFA"/>
    <property type="match status" value="1"/>
</dbReference>
<sequence>MSPLAPSKILSVSSAAEHPQIAAGDASASTFVNCHIVAPACDDADRKPIDLVVVLDRSGSMAGSKLDLCKQTMTFLAKELSAHDRVALVSYDTYVTTDLRLTKMTAAGKTQLASRVEKICAGSCTNLSGGLLAGLDEIQSPIRADGDAPNPVQSVLLLTDGHANEGVSTKDGLVSLLEGVLTQNVSLFTFGYGSDHDANLLRQLSDLGRGSYYFVQNLDGVSLAFADCLGGLLSVVAQNIKVDVNAMVHVSIAGLKTKRPVTTITPSASYEIDVGDMYAQEERDILVQLTLDAWPHDAPQPLVTFNVRYANVITASMETTSSVVSVARPTVVTDTTLNADVVAQKHRIETAEALEAAQREAQQGNLRRGQELLMTHKAKMQREVQALKIEEEECVQQGLFEDLDECCVAMSDTRAYRSRGEQRMASKVQSHWAQRSNDVEVSALEVQSYAMPASAPLGDARPSAPSKYRSSAKAKMMSKAFSFMGSSSNSN</sequence>
<dbReference type="STRING" id="1202772.A0A1V9ZD37"/>
<dbReference type="PANTHER" id="PTHR10579">
    <property type="entry name" value="CALCIUM-ACTIVATED CHLORIDE CHANNEL REGULATOR"/>
    <property type="match status" value="1"/>
</dbReference>
<evidence type="ECO:0000313" key="2">
    <source>
        <dbReference type="EMBL" id="OQR95760.1"/>
    </source>
</evidence>
<protein>
    <recommendedName>
        <fullName evidence="1">VWFA domain-containing protein</fullName>
    </recommendedName>
</protein>
<dbReference type="SMART" id="SM00327">
    <property type="entry name" value="VWA"/>
    <property type="match status" value="1"/>
</dbReference>
<comment type="caution">
    <text evidence="2">The sequence shown here is derived from an EMBL/GenBank/DDBJ whole genome shotgun (WGS) entry which is preliminary data.</text>
</comment>
<keyword evidence="3" id="KW-1185">Reference proteome</keyword>
<evidence type="ECO:0000313" key="3">
    <source>
        <dbReference type="Proteomes" id="UP000243579"/>
    </source>
</evidence>
<feature type="domain" description="VWFA" evidence="1">
    <location>
        <begin position="50"/>
        <end position="229"/>
    </location>
</feature>